<sequence length="220" mass="25149">MTRNKNGIAKAKKNLSSARKQLANNRETENSRNRAELETLRKEKIEDAAEIKALKKEVEVMKKKLKESFQKGSHKILNTTTPWRPFDSIKARAKSKRLVFWMNKLIELNDGQELSEKACFALSERLLKKFPKKKIVKLTAEQTGEFFITLGISQNKFNLLYQTLRSYEVTVPFAPYSTFKDFIQKTPPGAYVTVVKNGNTGTVASDIKELMTIQCRTIGL</sequence>
<reference evidence="2" key="1">
    <citation type="submission" date="2016-11" db="UniProtKB">
        <authorList>
            <consortium name="WormBaseParasite"/>
        </authorList>
    </citation>
    <scope>IDENTIFICATION</scope>
    <source>
        <strain evidence="2">KR3021</strain>
    </source>
</reference>
<accession>A0AC35U170</accession>
<dbReference type="Proteomes" id="UP000095286">
    <property type="component" value="Unplaced"/>
</dbReference>
<protein>
    <submittedName>
        <fullName evidence="2">SWIB domain-containing protein</fullName>
    </submittedName>
</protein>
<evidence type="ECO:0000313" key="1">
    <source>
        <dbReference type="Proteomes" id="UP000095286"/>
    </source>
</evidence>
<dbReference type="WBParaSite" id="RSKR_0000666300.1">
    <property type="protein sequence ID" value="RSKR_0000666300.1"/>
    <property type="gene ID" value="RSKR_0000666300"/>
</dbReference>
<name>A0AC35U170_9BILA</name>
<evidence type="ECO:0000313" key="2">
    <source>
        <dbReference type="WBParaSite" id="RSKR_0000666300.1"/>
    </source>
</evidence>
<organism evidence="1 2">
    <name type="scientific">Rhabditophanes sp. KR3021</name>
    <dbReference type="NCBI Taxonomy" id="114890"/>
    <lineage>
        <taxon>Eukaryota</taxon>
        <taxon>Metazoa</taxon>
        <taxon>Ecdysozoa</taxon>
        <taxon>Nematoda</taxon>
        <taxon>Chromadorea</taxon>
        <taxon>Rhabditida</taxon>
        <taxon>Tylenchina</taxon>
        <taxon>Panagrolaimomorpha</taxon>
        <taxon>Strongyloidoidea</taxon>
        <taxon>Alloionematidae</taxon>
        <taxon>Rhabditophanes</taxon>
    </lineage>
</organism>
<proteinExistence type="predicted"/>